<feature type="non-terminal residue" evidence="2">
    <location>
        <position position="1"/>
    </location>
</feature>
<feature type="compositionally biased region" description="Pro residues" evidence="1">
    <location>
        <begin position="433"/>
        <end position="446"/>
    </location>
</feature>
<feature type="region of interest" description="Disordered" evidence="1">
    <location>
        <begin position="163"/>
        <end position="229"/>
    </location>
</feature>
<comment type="caution">
    <text evidence="2">The sequence shown here is derived from an EMBL/GenBank/DDBJ whole genome shotgun (WGS) entry which is preliminary data.</text>
</comment>
<feature type="compositionally biased region" description="Basic and acidic residues" evidence="1">
    <location>
        <begin position="11"/>
        <end position="24"/>
    </location>
</feature>
<organism evidence="2 3">
    <name type="scientific">Parachaetomium inaequale</name>
    <dbReference type="NCBI Taxonomy" id="2588326"/>
    <lineage>
        <taxon>Eukaryota</taxon>
        <taxon>Fungi</taxon>
        <taxon>Dikarya</taxon>
        <taxon>Ascomycota</taxon>
        <taxon>Pezizomycotina</taxon>
        <taxon>Sordariomycetes</taxon>
        <taxon>Sordariomycetidae</taxon>
        <taxon>Sordariales</taxon>
        <taxon>Chaetomiaceae</taxon>
        <taxon>Parachaetomium</taxon>
    </lineage>
</organism>
<evidence type="ECO:0000313" key="2">
    <source>
        <dbReference type="EMBL" id="KAK4031230.1"/>
    </source>
</evidence>
<feature type="compositionally biased region" description="Gly residues" evidence="1">
    <location>
        <begin position="510"/>
        <end position="537"/>
    </location>
</feature>
<dbReference type="AlphaFoldDB" id="A0AAN6SL88"/>
<feature type="region of interest" description="Disordered" evidence="1">
    <location>
        <begin position="263"/>
        <end position="289"/>
    </location>
</feature>
<feature type="compositionally biased region" description="Polar residues" evidence="1">
    <location>
        <begin position="29"/>
        <end position="47"/>
    </location>
</feature>
<feature type="compositionally biased region" description="Basic and acidic residues" evidence="1">
    <location>
        <begin position="185"/>
        <end position="201"/>
    </location>
</feature>
<feature type="region of interest" description="Disordered" evidence="1">
    <location>
        <begin position="502"/>
        <end position="580"/>
    </location>
</feature>
<accession>A0AAN6SL88</accession>
<feature type="compositionally biased region" description="Basic residues" evidence="1">
    <location>
        <begin position="1"/>
        <end position="10"/>
    </location>
</feature>
<gene>
    <name evidence="2" type="ORF">C8A01DRAFT_21521</name>
</gene>
<feature type="region of interest" description="Disordered" evidence="1">
    <location>
        <begin position="332"/>
        <end position="455"/>
    </location>
</feature>
<keyword evidence="3" id="KW-1185">Reference proteome</keyword>
<evidence type="ECO:0000313" key="3">
    <source>
        <dbReference type="Proteomes" id="UP001303115"/>
    </source>
</evidence>
<dbReference type="Proteomes" id="UP001303115">
    <property type="component" value="Unassembled WGS sequence"/>
</dbReference>
<protein>
    <submittedName>
        <fullName evidence="2">Uncharacterized protein</fullName>
    </submittedName>
</protein>
<feature type="compositionally biased region" description="Basic and acidic residues" evidence="1">
    <location>
        <begin position="350"/>
        <end position="359"/>
    </location>
</feature>
<dbReference type="EMBL" id="MU854957">
    <property type="protein sequence ID" value="KAK4031230.1"/>
    <property type="molecule type" value="Genomic_DNA"/>
</dbReference>
<evidence type="ECO:0000256" key="1">
    <source>
        <dbReference type="SAM" id="MobiDB-lite"/>
    </source>
</evidence>
<reference evidence="3" key="1">
    <citation type="journal article" date="2023" name="Mol. Phylogenet. Evol.">
        <title>Genome-scale phylogeny and comparative genomics of the fungal order Sordariales.</title>
        <authorList>
            <person name="Hensen N."/>
            <person name="Bonometti L."/>
            <person name="Westerberg I."/>
            <person name="Brannstrom I.O."/>
            <person name="Guillou S."/>
            <person name="Cros-Aarteil S."/>
            <person name="Calhoun S."/>
            <person name="Haridas S."/>
            <person name="Kuo A."/>
            <person name="Mondo S."/>
            <person name="Pangilinan J."/>
            <person name="Riley R."/>
            <person name="LaButti K."/>
            <person name="Andreopoulos B."/>
            <person name="Lipzen A."/>
            <person name="Chen C."/>
            <person name="Yan M."/>
            <person name="Daum C."/>
            <person name="Ng V."/>
            <person name="Clum A."/>
            <person name="Steindorff A."/>
            <person name="Ohm R.A."/>
            <person name="Martin F."/>
            <person name="Silar P."/>
            <person name="Natvig D.O."/>
            <person name="Lalanne C."/>
            <person name="Gautier V."/>
            <person name="Ament-Velasquez S.L."/>
            <person name="Kruys A."/>
            <person name="Hutchinson M.I."/>
            <person name="Powell A.J."/>
            <person name="Barry K."/>
            <person name="Miller A.N."/>
            <person name="Grigoriev I.V."/>
            <person name="Debuchy R."/>
            <person name="Gladieux P."/>
            <person name="Hiltunen Thoren M."/>
            <person name="Johannesson H."/>
        </authorList>
    </citation>
    <scope>NUCLEOTIDE SEQUENCE [LARGE SCALE GENOMIC DNA]</scope>
    <source>
        <strain evidence="3">CBS 284.82</strain>
    </source>
</reference>
<proteinExistence type="predicted"/>
<feature type="region of interest" description="Disordered" evidence="1">
    <location>
        <begin position="1"/>
        <end position="59"/>
    </location>
</feature>
<name>A0AAN6SL88_9PEZI</name>
<feature type="compositionally biased region" description="Low complexity" evidence="1">
    <location>
        <begin position="382"/>
        <end position="396"/>
    </location>
</feature>
<sequence>QHKQVQHKSRSVADLRKAFEREYWPRPTRVSSASLPSTPKQQTQPENANVLGRSGNMSTPRRSWLNQQFHRPGELANPVPSSRIPEPSNTPHARQHLRASTIRQAEGKALRASLLDELSRTIARKRGEPVKHGHVVGQTLASMPASGSSDSHTLLLSRTLSVSTHTVGPGPKISTQMGSPIRGTRPGDEHRSMDPQTESRKAIIGPSSSPYLQPWRTRKDRGSMKSSPSLPILVSTTISASTGGAIPQSSSSVSLTAGRAITEDGPAENLPNALVSEPTEAGESPVRDRVRLYERISRPLSTEGSDQNSIKRSYGAKPLGLGRRLASQTLRSFSLRGRRKLSATKGQRGASKEPRKREPSFSFRATLRKISKSNQSAEGRQPTIPATAPRPRASPSLELLNKTAKIAPRPFYTTRPRPNHLPPSHKSHGSEPPSNPIPQHPAPGKPPSVGVNTNTNMSWGRRAAAAALDLGRRWNFTMTGARKASSSSGLSRLSHTVTLVNGGSSEDFDGNGGVGGKLGGKLGGSVKGGGEGSGSGKSSGSDSDTAALRRGQEKENARPGLGEVVGMATTTHGGGYGRAE</sequence>